<accession>A0A7V5NWU4</accession>
<evidence type="ECO:0000256" key="1">
    <source>
        <dbReference type="SAM" id="SignalP"/>
    </source>
</evidence>
<evidence type="ECO:0008006" key="5">
    <source>
        <dbReference type="Google" id="ProtNLM"/>
    </source>
</evidence>
<dbReference type="Pfam" id="PF13462">
    <property type="entry name" value="Thioredoxin_4"/>
    <property type="match status" value="1"/>
</dbReference>
<protein>
    <recommendedName>
        <fullName evidence="5">DsbA family protein</fullName>
    </recommendedName>
</protein>
<keyword evidence="1" id="KW-0732">Signal</keyword>
<dbReference type="InterPro" id="IPR012336">
    <property type="entry name" value="Thioredoxin-like_fold"/>
</dbReference>
<dbReference type="SUPFAM" id="SSF52833">
    <property type="entry name" value="Thioredoxin-like"/>
    <property type="match status" value="1"/>
</dbReference>
<feature type="domain" description="Thioredoxin-like fold" evidence="2">
    <location>
        <begin position="81"/>
        <end position="157"/>
    </location>
</feature>
<reference evidence="4" key="1">
    <citation type="journal article" date="2020" name="mSystems">
        <title>Genome- and Community-Level Interaction Insights into Carbon Utilization and Element Cycling Functions of Hydrothermarchaeota in Hydrothermal Sediment.</title>
        <authorList>
            <person name="Zhou Z."/>
            <person name="Liu Y."/>
            <person name="Xu W."/>
            <person name="Pan J."/>
            <person name="Luo Z.H."/>
            <person name="Li M."/>
        </authorList>
    </citation>
    <scope>NUCLEOTIDE SEQUENCE [LARGE SCALE GENOMIC DNA]</scope>
    <source>
        <strain evidence="4">HyVt-538</strain>
    </source>
</reference>
<dbReference type="InterPro" id="IPR036249">
    <property type="entry name" value="Thioredoxin-like_sf"/>
</dbReference>
<evidence type="ECO:0000313" key="4">
    <source>
        <dbReference type="EMBL" id="HHI88595.1"/>
    </source>
</evidence>
<evidence type="ECO:0000259" key="2">
    <source>
        <dbReference type="Pfam" id="PF13462"/>
    </source>
</evidence>
<dbReference type="AlphaFoldDB" id="A0A7V5NWU4"/>
<evidence type="ECO:0000259" key="3">
    <source>
        <dbReference type="Pfam" id="PF18312"/>
    </source>
</evidence>
<feature type="domain" description="Copper resistance protein ScsC N-terminal" evidence="3">
    <location>
        <begin position="35"/>
        <end position="64"/>
    </location>
</feature>
<organism evidence="4">
    <name type="scientific">Hellea balneolensis</name>
    <dbReference type="NCBI Taxonomy" id="287478"/>
    <lineage>
        <taxon>Bacteria</taxon>
        <taxon>Pseudomonadati</taxon>
        <taxon>Pseudomonadota</taxon>
        <taxon>Alphaproteobacteria</taxon>
        <taxon>Maricaulales</taxon>
        <taxon>Robiginitomaculaceae</taxon>
        <taxon>Hellea</taxon>
    </lineage>
</organism>
<dbReference type="Gene3D" id="3.40.30.10">
    <property type="entry name" value="Glutaredoxin"/>
    <property type="match status" value="1"/>
</dbReference>
<gene>
    <name evidence="4" type="ORF">ENK01_01460</name>
</gene>
<dbReference type="Proteomes" id="UP000885806">
    <property type="component" value="Unassembled WGS sequence"/>
</dbReference>
<dbReference type="InterPro" id="IPR041205">
    <property type="entry name" value="ScsC_N"/>
</dbReference>
<feature type="non-terminal residue" evidence="4">
    <location>
        <position position="178"/>
    </location>
</feature>
<feature type="chain" id="PRO_5030891833" description="DsbA family protein" evidence="1">
    <location>
        <begin position="27"/>
        <end position="178"/>
    </location>
</feature>
<comment type="caution">
    <text evidence="4">The sequence shown here is derived from an EMBL/GenBank/DDBJ whole genome shotgun (WGS) entry which is preliminary data.</text>
</comment>
<dbReference type="EMBL" id="DROP01000098">
    <property type="protein sequence ID" value="HHI88595.1"/>
    <property type="molecule type" value="Genomic_DNA"/>
</dbReference>
<proteinExistence type="predicted"/>
<dbReference type="Pfam" id="PF18312">
    <property type="entry name" value="ScsC_N"/>
    <property type="match status" value="1"/>
</dbReference>
<sequence>MTIKLKLATLFTASLLLFGLPGCAKAQSGVDTANRAEVEQIVKSYILEHPEIIEQALDNLKEKRDRESILAVGDEIWHDKRDASYGPKNAKVTMVEFFDYNCSFCKHSSSWVRSVLDAHPKDVRVIFKELPILDRRTRTSRKAARAALAAARQGKYKEMHFALMGANGLSDAFIEKTA</sequence>
<feature type="signal peptide" evidence="1">
    <location>
        <begin position="1"/>
        <end position="26"/>
    </location>
</feature>
<name>A0A7V5NWU4_9PROT</name>